<evidence type="ECO:0000259" key="1">
    <source>
        <dbReference type="Pfam" id="PF18962"/>
    </source>
</evidence>
<dbReference type="EMBL" id="JAUKPO010000002">
    <property type="protein sequence ID" value="MDO1445722.1"/>
    <property type="molecule type" value="Genomic_DNA"/>
</dbReference>
<comment type="caution">
    <text evidence="2">The sequence shown here is derived from an EMBL/GenBank/DDBJ whole genome shotgun (WGS) entry which is preliminary data.</text>
</comment>
<sequence>MKPNQLCLYFLLLFVLLPGLPNVYGQIMVPKGDITLGSNEGDYLIRTIKTSDGGYLLVGMVNTANTDVSGPIQGKYDYWVVKTNANGQMLWSRLLGSADNEFVADVTEDLVNGGFVIIGYTDAVTASGHISLPSKGGSTDIWVIKLSGDGKSIIWERRLGGDREDYASSIVQLSGGNFLIAGYTNSTHSTGDLGSTTSRGSYDYRLIHLNSSGMVAWDRRIGGPSFEGTGQSGGAVTGIQTTDGGYLIAGRSFSTTGGDKAAGNIGTGSTSDIWIVKLNAARTKQWDVTLGGPDQDILASVIETSDGFVVGGTTVTDDPLRGYAKNKQYFVTKLNTSGSMVWQKTYGGSAADELMSLKQSTDGGYWLGGWSLSAKEGDKSEPGFGSADFWLVKLFSDGSKDFDATFGGSSSDYLTDILETTDNGLLLAGFSASPVSGTKTSSNKGADDFWMMKVNGIVALPVNLLFFKAQVISDRTVALAWSTASESNNASFTVERSMNGQTFTPILQVPGAGNSKEVRNYTSTDTDAPNGLTYYRLKQTDYDGKVSYSKTISIQITQQHSQDFVVFPNPTDGSQLNIEVNSLDIQAEGLVSLTDMVGHTIFEKPIAAHTASRINLLEHIPALKKGIYIVTLQNQAGITRKKVVVQ</sequence>
<proteinExistence type="predicted"/>
<feature type="domain" description="Secretion system C-terminal sorting" evidence="1">
    <location>
        <begin position="566"/>
        <end position="645"/>
    </location>
</feature>
<reference evidence="2" key="1">
    <citation type="submission" date="2023-07" db="EMBL/GenBank/DDBJ databases">
        <title>The genome sequence of Rhodocytophaga aerolata KACC 12507.</title>
        <authorList>
            <person name="Zhang X."/>
        </authorList>
    </citation>
    <scope>NUCLEOTIDE SEQUENCE</scope>
    <source>
        <strain evidence="2">KACC 12507</strain>
    </source>
</reference>
<dbReference type="InterPro" id="IPR026444">
    <property type="entry name" value="Secre_tail"/>
</dbReference>
<evidence type="ECO:0000313" key="2">
    <source>
        <dbReference type="EMBL" id="MDO1445722.1"/>
    </source>
</evidence>
<accession>A0ABT8R4N0</accession>
<dbReference type="PANTHER" id="PTHR42754:SF1">
    <property type="entry name" value="LIPOPROTEIN"/>
    <property type="match status" value="1"/>
</dbReference>
<evidence type="ECO:0000313" key="3">
    <source>
        <dbReference type="Proteomes" id="UP001168528"/>
    </source>
</evidence>
<keyword evidence="3" id="KW-1185">Reference proteome</keyword>
<organism evidence="2 3">
    <name type="scientific">Rhodocytophaga aerolata</name>
    <dbReference type="NCBI Taxonomy" id="455078"/>
    <lineage>
        <taxon>Bacteria</taxon>
        <taxon>Pseudomonadati</taxon>
        <taxon>Bacteroidota</taxon>
        <taxon>Cytophagia</taxon>
        <taxon>Cytophagales</taxon>
        <taxon>Rhodocytophagaceae</taxon>
        <taxon>Rhodocytophaga</taxon>
    </lineage>
</organism>
<dbReference type="Proteomes" id="UP001168528">
    <property type="component" value="Unassembled WGS sequence"/>
</dbReference>
<dbReference type="NCBIfam" id="TIGR04183">
    <property type="entry name" value="Por_Secre_tail"/>
    <property type="match status" value="1"/>
</dbReference>
<dbReference type="Pfam" id="PF18962">
    <property type="entry name" value="Por_Secre_tail"/>
    <property type="match status" value="1"/>
</dbReference>
<dbReference type="InterPro" id="IPR013783">
    <property type="entry name" value="Ig-like_fold"/>
</dbReference>
<name>A0ABT8R4N0_9BACT</name>
<dbReference type="PANTHER" id="PTHR42754">
    <property type="entry name" value="ENDOGLUCANASE"/>
    <property type="match status" value="1"/>
</dbReference>
<dbReference type="RefSeq" id="WP_302036522.1">
    <property type="nucleotide sequence ID" value="NZ_JAUKPO010000002.1"/>
</dbReference>
<dbReference type="Gene3D" id="2.60.40.10">
    <property type="entry name" value="Immunoglobulins"/>
    <property type="match status" value="1"/>
</dbReference>
<protein>
    <submittedName>
        <fullName evidence="2">T9SS type A sorting domain-containing protein</fullName>
    </submittedName>
</protein>
<gene>
    <name evidence="2" type="ORF">Q0590_05645</name>
</gene>